<protein>
    <recommendedName>
        <fullName evidence="1">MyTH4 domain-containing protein</fullName>
    </recommendedName>
</protein>
<feature type="domain" description="MyTH4" evidence="1">
    <location>
        <begin position="35"/>
        <end position="86"/>
    </location>
</feature>
<dbReference type="Proteomes" id="UP000694620">
    <property type="component" value="Chromosome 11"/>
</dbReference>
<dbReference type="AlphaFoldDB" id="A0A8C4SJK3"/>
<accession>A0A8C4SJK3</accession>
<organism evidence="2 3">
    <name type="scientific">Erpetoichthys calabaricus</name>
    <name type="common">Rope fish</name>
    <name type="synonym">Calamoichthys calabaricus</name>
    <dbReference type="NCBI Taxonomy" id="27687"/>
    <lineage>
        <taxon>Eukaryota</taxon>
        <taxon>Metazoa</taxon>
        <taxon>Chordata</taxon>
        <taxon>Craniata</taxon>
        <taxon>Vertebrata</taxon>
        <taxon>Euteleostomi</taxon>
        <taxon>Actinopterygii</taxon>
        <taxon>Polypteriformes</taxon>
        <taxon>Polypteridae</taxon>
        <taxon>Erpetoichthys</taxon>
    </lineage>
</organism>
<dbReference type="PANTHER" id="PTHR22692:SF21">
    <property type="entry name" value="MYOSIN XVA"/>
    <property type="match status" value="1"/>
</dbReference>
<keyword evidence="3" id="KW-1185">Reference proteome</keyword>
<dbReference type="Pfam" id="PF00784">
    <property type="entry name" value="MyTH4"/>
    <property type="match status" value="1"/>
</dbReference>
<dbReference type="GeneTree" id="ENSGT00930000151032"/>
<dbReference type="InterPro" id="IPR000857">
    <property type="entry name" value="MyTH4_dom"/>
</dbReference>
<reference evidence="2" key="2">
    <citation type="submission" date="2025-08" db="UniProtKB">
        <authorList>
            <consortium name="Ensembl"/>
        </authorList>
    </citation>
    <scope>IDENTIFICATION</scope>
</reference>
<dbReference type="InterPro" id="IPR038185">
    <property type="entry name" value="MyTH4_dom_sf"/>
</dbReference>
<dbReference type="GO" id="GO:0005856">
    <property type="term" value="C:cytoskeleton"/>
    <property type="evidence" value="ECO:0007669"/>
    <property type="project" value="InterPro"/>
</dbReference>
<evidence type="ECO:0000313" key="3">
    <source>
        <dbReference type="Proteomes" id="UP000694620"/>
    </source>
</evidence>
<dbReference type="Gene3D" id="1.25.40.530">
    <property type="entry name" value="MyTH4 domain"/>
    <property type="match status" value="1"/>
</dbReference>
<dbReference type="Ensembl" id="ENSECRT00000018033.1">
    <property type="protein sequence ID" value="ENSECRP00000017684.1"/>
    <property type="gene ID" value="ENSECRG00000011804.1"/>
</dbReference>
<reference evidence="2" key="1">
    <citation type="submission" date="2021-06" db="EMBL/GenBank/DDBJ databases">
        <authorList>
            <consortium name="Wellcome Sanger Institute Data Sharing"/>
        </authorList>
    </citation>
    <scope>NUCLEOTIDE SEQUENCE [LARGE SCALE GENOMIC DNA]</scope>
</reference>
<reference evidence="2" key="3">
    <citation type="submission" date="2025-09" db="UniProtKB">
        <authorList>
            <consortium name="Ensembl"/>
        </authorList>
    </citation>
    <scope>IDENTIFICATION</scope>
</reference>
<dbReference type="InterPro" id="IPR051567">
    <property type="entry name" value="Unconventional_Myosin_ATPase"/>
</dbReference>
<proteinExistence type="predicted"/>
<dbReference type="PANTHER" id="PTHR22692">
    <property type="entry name" value="MYOSIN VII, XV"/>
    <property type="match status" value="1"/>
</dbReference>
<sequence length="126" mass="15003">ITDRLNNLLRVIQRGRSVELHCLLCFTWKISLSVFYRDSCPRGWRLLYILTAYYRCSEVLKPYLLRFLQDMSRSPGLHFQGNSLICHLFLISMLFLRLILSTLFHPRISTCSVGLHVISNYYYYLF</sequence>
<name>A0A8C4SJK3_ERPCA</name>
<evidence type="ECO:0000313" key="2">
    <source>
        <dbReference type="Ensembl" id="ENSECRP00000017684.1"/>
    </source>
</evidence>
<evidence type="ECO:0000259" key="1">
    <source>
        <dbReference type="Pfam" id="PF00784"/>
    </source>
</evidence>